<protein>
    <recommendedName>
        <fullName evidence="10">Sugar phosphate transporter domain-containing protein</fullName>
    </recommendedName>
</protein>
<evidence type="ECO:0000256" key="4">
    <source>
        <dbReference type="ARBA" id="ARBA00023136"/>
    </source>
</evidence>
<feature type="signal peptide" evidence="7">
    <location>
        <begin position="1"/>
        <end position="29"/>
    </location>
</feature>
<evidence type="ECO:0000256" key="3">
    <source>
        <dbReference type="ARBA" id="ARBA00022989"/>
    </source>
</evidence>
<proteinExistence type="predicted"/>
<comment type="caution">
    <text evidence="8">The sequence shown here is derived from an EMBL/GenBank/DDBJ whole genome shotgun (WGS) entry which is preliminary data.</text>
</comment>
<evidence type="ECO:0000256" key="2">
    <source>
        <dbReference type="ARBA" id="ARBA00022692"/>
    </source>
</evidence>
<dbReference type="InterPro" id="IPR050186">
    <property type="entry name" value="TPT_transporter"/>
</dbReference>
<keyword evidence="7" id="KW-0732">Signal</keyword>
<feature type="transmembrane region" description="Helical" evidence="6">
    <location>
        <begin position="165"/>
        <end position="189"/>
    </location>
</feature>
<keyword evidence="9" id="KW-1185">Reference proteome</keyword>
<dbReference type="EMBL" id="CAUYUJ010020419">
    <property type="protein sequence ID" value="CAK0898058.1"/>
    <property type="molecule type" value="Genomic_DNA"/>
</dbReference>
<feature type="transmembrane region" description="Helical" evidence="6">
    <location>
        <begin position="263"/>
        <end position="282"/>
    </location>
</feature>
<evidence type="ECO:0000256" key="7">
    <source>
        <dbReference type="SAM" id="SignalP"/>
    </source>
</evidence>
<evidence type="ECO:0000313" key="8">
    <source>
        <dbReference type="EMBL" id="CAK0898058.1"/>
    </source>
</evidence>
<keyword evidence="2 6" id="KW-0812">Transmembrane</keyword>
<keyword evidence="4 6" id="KW-0472">Membrane</keyword>
<feature type="region of interest" description="Disordered" evidence="5">
    <location>
        <begin position="485"/>
        <end position="505"/>
    </location>
</feature>
<accession>A0ABN9XJ16</accession>
<feature type="transmembrane region" description="Helical" evidence="6">
    <location>
        <begin position="294"/>
        <end position="321"/>
    </location>
</feature>
<evidence type="ECO:0000256" key="5">
    <source>
        <dbReference type="SAM" id="MobiDB-lite"/>
    </source>
</evidence>
<evidence type="ECO:0000256" key="1">
    <source>
        <dbReference type="ARBA" id="ARBA00004141"/>
    </source>
</evidence>
<dbReference type="PANTHER" id="PTHR11132">
    <property type="entry name" value="SOLUTE CARRIER FAMILY 35"/>
    <property type="match status" value="1"/>
</dbReference>
<feature type="transmembrane region" description="Helical" evidence="6">
    <location>
        <begin position="201"/>
        <end position="220"/>
    </location>
</feature>
<sequence>MCSGWRLSPARRWLLPLAAALLACPGSLAERTRATFHLEPSARQPPGAPPLPREGARAPGAAASALAAAPAGGAPPDASAPCAIGGMVCSGTGAVPAQLQRAAELSVPACALLLGSALLLLGRRMPGLVALYFGAQAGFSLYMRVVLSDAEISRALGMRGVPVAFLVTAMQQMVAFLVLAAAAAALWFTPWRYRFKSLETPREWAAVVCASAAFAANLGLNNLSLSYLPMSLNITIRSCLPLVTLALQLIISRCRLGGTPPVSWKDVGFMSLGVLCACLATLARGEGSGSPQEWGRLCFGVAACCLSCAAAAASLLLVAALGQKMDLNYVDSAFYMALPAALCLLPPAVLAPHLVNWPGFESVTDVQIFRVVLELSPGTLAWLVLSGVFALAYNVLQFQLVQDFSATHAALAGNFNKSATIILSVCFGMESLPQRPWDRVMLLALVVNVCAFTCYSRRCPGEHPSGGQEGGADAAELAARKAGGAPRALDGASQPTACAAPARVV</sequence>
<name>A0ABN9XJ16_9DINO</name>
<dbReference type="PROSITE" id="PS51257">
    <property type="entry name" value="PROKAR_LIPOPROTEIN"/>
    <property type="match status" value="1"/>
</dbReference>
<evidence type="ECO:0008006" key="10">
    <source>
        <dbReference type="Google" id="ProtNLM"/>
    </source>
</evidence>
<feature type="transmembrane region" description="Helical" evidence="6">
    <location>
        <begin position="128"/>
        <end position="145"/>
    </location>
</feature>
<feature type="chain" id="PRO_5046216266" description="Sugar phosphate transporter domain-containing protein" evidence="7">
    <location>
        <begin position="30"/>
        <end position="505"/>
    </location>
</feature>
<dbReference type="Proteomes" id="UP001189429">
    <property type="component" value="Unassembled WGS sequence"/>
</dbReference>
<feature type="transmembrane region" description="Helical" evidence="6">
    <location>
        <begin position="333"/>
        <end position="355"/>
    </location>
</feature>
<feature type="transmembrane region" description="Helical" evidence="6">
    <location>
        <begin position="375"/>
        <end position="396"/>
    </location>
</feature>
<evidence type="ECO:0000256" key="6">
    <source>
        <dbReference type="SAM" id="Phobius"/>
    </source>
</evidence>
<evidence type="ECO:0000313" key="9">
    <source>
        <dbReference type="Proteomes" id="UP001189429"/>
    </source>
</evidence>
<comment type="subcellular location">
    <subcellularLocation>
        <location evidence="1">Membrane</location>
        <topology evidence="1">Multi-pass membrane protein</topology>
    </subcellularLocation>
</comment>
<organism evidence="8 9">
    <name type="scientific">Prorocentrum cordatum</name>
    <dbReference type="NCBI Taxonomy" id="2364126"/>
    <lineage>
        <taxon>Eukaryota</taxon>
        <taxon>Sar</taxon>
        <taxon>Alveolata</taxon>
        <taxon>Dinophyceae</taxon>
        <taxon>Prorocentrales</taxon>
        <taxon>Prorocentraceae</taxon>
        <taxon>Prorocentrum</taxon>
    </lineage>
</organism>
<keyword evidence="3 6" id="KW-1133">Transmembrane helix</keyword>
<reference evidence="8" key="1">
    <citation type="submission" date="2023-10" db="EMBL/GenBank/DDBJ databases">
        <authorList>
            <person name="Chen Y."/>
            <person name="Shah S."/>
            <person name="Dougan E. K."/>
            <person name="Thang M."/>
            <person name="Chan C."/>
        </authorList>
    </citation>
    <scope>NUCLEOTIDE SEQUENCE [LARGE SCALE GENOMIC DNA]</scope>
</reference>
<gene>
    <name evidence="8" type="ORF">PCOR1329_LOCUS76044</name>
</gene>